<evidence type="ECO:0000313" key="7">
    <source>
        <dbReference type="EMBL" id="SSX13537.1"/>
    </source>
</evidence>
<evidence type="ECO:0000256" key="3">
    <source>
        <dbReference type="ARBA" id="ARBA00022525"/>
    </source>
</evidence>
<dbReference type="SUPFAM" id="SSF53474">
    <property type="entry name" value="alpha/beta-Hydrolases"/>
    <property type="match status" value="1"/>
</dbReference>
<name>A0A336MRX0_CULSO</name>
<dbReference type="OMA" id="ASAYPCT"/>
<dbReference type="InterPro" id="IPR033906">
    <property type="entry name" value="Lipase_N"/>
</dbReference>
<dbReference type="InterPro" id="IPR013818">
    <property type="entry name" value="Lipase"/>
</dbReference>
<evidence type="ECO:0000256" key="5">
    <source>
        <dbReference type="SAM" id="SignalP"/>
    </source>
</evidence>
<reference evidence="7" key="1">
    <citation type="submission" date="2018-04" db="EMBL/GenBank/DDBJ databases">
        <authorList>
            <person name="Go L.Y."/>
            <person name="Mitchell J.A."/>
        </authorList>
    </citation>
    <scope>NUCLEOTIDE SEQUENCE</scope>
    <source>
        <tissue evidence="7">Whole organism</tissue>
    </source>
</reference>
<dbReference type="AlphaFoldDB" id="A0A336MRX0"/>
<dbReference type="InterPro" id="IPR000734">
    <property type="entry name" value="TAG_lipase"/>
</dbReference>
<evidence type="ECO:0000313" key="8">
    <source>
        <dbReference type="EMBL" id="SSX32966.1"/>
    </source>
</evidence>
<dbReference type="PANTHER" id="PTHR11610:SF173">
    <property type="entry name" value="LIPASE DOMAIN-CONTAINING PROTEIN-RELATED"/>
    <property type="match status" value="1"/>
</dbReference>
<dbReference type="CDD" id="cd00707">
    <property type="entry name" value="Pancreat_lipase_like"/>
    <property type="match status" value="1"/>
</dbReference>
<dbReference type="GO" id="GO:0005615">
    <property type="term" value="C:extracellular space"/>
    <property type="evidence" value="ECO:0007669"/>
    <property type="project" value="TreeGrafter"/>
</dbReference>
<comment type="subcellular location">
    <subcellularLocation>
        <location evidence="1">Secreted</location>
    </subcellularLocation>
</comment>
<reference evidence="8" key="2">
    <citation type="submission" date="2018-07" db="EMBL/GenBank/DDBJ databases">
        <authorList>
            <person name="Quirk P.G."/>
            <person name="Krulwich T.A."/>
        </authorList>
    </citation>
    <scope>NUCLEOTIDE SEQUENCE</scope>
</reference>
<sequence>MLELDKKLVIILFLTFFSFSEGKGKQPVAPNAEINEYLFGDPEATYLDDFKNGIYQVPLRGSQTDFYTKKDVKFTFKTKTSEKTFTIDNQTSIESFDIDASKPVKVVIHGWKNFANSPMITSITNSYLKHHDVTIIVVDWSKLANTGYLTARELIEDVASAAGGFLKYLIDKNLTKLENVHLIGHSLGAHTAGLLGKDIKSKGLGKVPVIFGLDPAGPLFGKDEPGRRIDKDDADLVVILHTSTILGFTEPLGHVDFYPNFGFSQPGCGVDLLRQCAHSRAYEYFSEAIETFNEEDEFWAVKCRSDYDEIEAENCDKQEIEDKFGEALIEKKNQINGLYYFTTNSAKPWSKGKDGTQVLDPESEYTSSNSIVLDISSLATLIILFTLFNYFY</sequence>
<keyword evidence="3" id="KW-0964">Secreted</keyword>
<evidence type="ECO:0000259" key="6">
    <source>
        <dbReference type="Pfam" id="PF00151"/>
    </source>
</evidence>
<feature type="signal peptide" evidence="5">
    <location>
        <begin position="1"/>
        <end position="24"/>
    </location>
</feature>
<comment type="similarity">
    <text evidence="2 4">Belongs to the AB hydrolase superfamily. Lipase family.</text>
</comment>
<evidence type="ECO:0000256" key="1">
    <source>
        <dbReference type="ARBA" id="ARBA00004613"/>
    </source>
</evidence>
<dbReference type="Gene3D" id="3.40.50.1820">
    <property type="entry name" value="alpha/beta hydrolase"/>
    <property type="match status" value="1"/>
</dbReference>
<dbReference type="EMBL" id="UFQT01002226">
    <property type="protein sequence ID" value="SSX32966.1"/>
    <property type="molecule type" value="Genomic_DNA"/>
</dbReference>
<dbReference type="PRINTS" id="PR00821">
    <property type="entry name" value="TAGLIPASE"/>
</dbReference>
<dbReference type="InterPro" id="IPR029058">
    <property type="entry name" value="AB_hydrolase_fold"/>
</dbReference>
<dbReference type="GO" id="GO:0016042">
    <property type="term" value="P:lipid catabolic process"/>
    <property type="evidence" value="ECO:0007669"/>
    <property type="project" value="TreeGrafter"/>
</dbReference>
<keyword evidence="5" id="KW-0732">Signal</keyword>
<proteinExistence type="inferred from homology"/>
<dbReference type="PANTHER" id="PTHR11610">
    <property type="entry name" value="LIPASE"/>
    <property type="match status" value="1"/>
</dbReference>
<gene>
    <name evidence="8" type="primary">CSON005718</name>
</gene>
<dbReference type="GO" id="GO:0016298">
    <property type="term" value="F:lipase activity"/>
    <property type="evidence" value="ECO:0007669"/>
    <property type="project" value="InterPro"/>
</dbReference>
<protein>
    <submittedName>
        <fullName evidence="8">CSON005718 protein</fullName>
    </submittedName>
</protein>
<accession>A0A336MRX0</accession>
<dbReference type="InterPro" id="IPR002334">
    <property type="entry name" value="Allerg_PlipaseA1"/>
</dbReference>
<evidence type="ECO:0000256" key="4">
    <source>
        <dbReference type="RuleBase" id="RU004262"/>
    </source>
</evidence>
<evidence type="ECO:0000256" key="2">
    <source>
        <dbReference type="ARBA" id="ARBA00010701"/>
    </source>
</evidence>
<dbReference type="VEuPathDB" id="VectorBase:CSON005718"/>
<dbReference type="Pfam" id="PF00151">
    <property type="entry name" value="Lipase"/>
    <property type="match status" value="1"/>
</dbReference>
<organism evidence="8">
    <name type="scientific">Culicoides sonorensis</name>
    <name type="common">Biting midge</name>
    <dbReference type="NCBI Taxonomy" id="179676"/>
    <lineage>
        <taxon>Eukaryota</taxon>
        <taxon>Metazoa</taxon>
        <taxon>Ecdysozoa</taxon>
        <taxon>Arthropoda</taxon>
        <taxon>Hexapoda</taxon>
        <taxon>Insecta</taxon>
        <taxon>Pterygota</taxon>
        <taxon>Neoptera</taxon>
        <taxon>Endopterygota</taxon>
        <taxon>Diptera</taxon>
        <taxon>Nematocera</taxon>
        <taxon>Chironomoidea</taxon>
        <taxon>Ceratopogonidae</taxon>
        <taxon>Ceratopogoninae</taxon>
        <taxon>Culicoides</taxon>
        <taxon>Monoculicoides</taxon>
    </lineage>
</organism>
<feature type="domain" description="Lipase" evidence="6">
    <location>
        <begin position="68"/>
        <end position="348"/>
    </location>
</feature>
<dbReference type="GO" id="GO:0017171">
    <property type="term" value="F:serine hydrolase activity"/>
    <property type="evidence" value="ECO:0007669"/>
    <property type="project" value="TreeGrafter"/>
</dbReference>
<dbReference type="EMBL" id="UFQS01002226">
    <property type="protein sequence ID" value="SSX13537.1"/>
    <property type="molecule type" value="Genomic_DNA"/>
</dbReference>
<feature type="chain" id="PRO_5033343494" evidence="5">
    <location>
        <begin position="25"/>
        <end position="392"/>
    </location>
</feature>
<dbReference type="PRINTS" id="PR00825">
    <property type="entry name" value="DOLALLERGEN"/>
</dbReference>